<evidence type="ECO:0000259" key="7">
    <source>
        <dbReference type="PROSITE" id="PS50850"/>
    </source>
</evidence>
<feature type="transmembrane region" description="Helical" evidence="6">
    <location>
        <begin position="86"/>
        <end position="105"/>
    </location>
</feature>
<protein>
    <submittedName>
        <fullName evidence="8">MFS transporter</fullName>
    </submittedName>
</protein>
<keyword evidence="9" id="KW-1185">Reference proteome</keyword>
<evidence type="ECO:0000256" key="4">
    <source>
        <dbReference type="ARBA" id="ARBA00022989"/>
    </source>
</evidence>
<keyword evidence="5 6" id="KW-0472">Membrane</keyword>
<dbReference type="AlphaFoldDB" id="A0A3S8Z782"/>
<name>A0A3S8Z782_9ACTO</name>
<dbReference type="PANTHER" id="PTHR43124">
    <property type="entry name" value="PURINE EFFLUX PUMP PBUE"/>
    <property type="match status" value="1"/>
</dbReference>
<feature type="transmembrane region" description="Helical" evidence="6">
    <location>
        <begin position="391"/>
        <end position="417"/>
    </location>
</feature>
<feature type="transmembrane region" description="Helical" evidence="6">
    <location>
        <begin position="322"/>
        <end position="341"/>
    </location>
</feature>
<dbReference type="CDD" id="cd06174">
    <property type="entry name" value="MFS"/>
    <property type="match status" value="1"/>
</dbReference>
<dbReference type="KEGG" id="fsl:EJO69_02430"/>
<keyword evidence="2" id="KW-1003">Cell membrane</keyword>
<dbReference type="InterPro" id="IPR050189">
    <property type="entry name" value="MFS_Efflux_Transporters"/>
</dbReference>
<organism evidence="8 9">
    <name type="scientific">Flaviflexus salsibiostraticola</name>
    <dbReference type="NCBI Taxonomy" id="1282737"/>
    <lineage>
        <taxon>Bacteria</taxon>
        <taxon>Bacillati</taxon>
        <taxon>Actinomycetota</taxon>
        <taxon>Actinomycetes</taxon>
        <taxon>Actinomycetales</taxon>
        <taxon>Actinomycetaceae</taxon>
        <taxon>Flaviflexus</taxon>
    </lineage>
</organism>
<accession>A0A3S8Z782</accession>
<dbReference type="OrthoDB" id="9773404at2"/>
<dbReference type="InterPro" id="IPR020846">
    <property type="entry name" value="MFS_dom"/>
</dbReference>
<feature type="transmembrane region" description="Helical" evidence="6">
    <location>
        <begin position="298"/>
        <end position="316"/>
    </location>
</feature>
<reference evidence="8 9" key="1">
    <citation type="submission" date="2018-12" db="EMBL/GenBank/DDBJ databases">
        <title>Complete genome sequence of Flaviflexus salsibiostraticola KCTC 33148.</title>
        <authorList>
            <person name="Bae J.-W."/>
        </authorList>
    </citation>
    <scope>NUCLEOTIDE SEQUENCE [LARGE SCALE GENOMIC DNA]</scope>
    <source>
        <strain evidence="8 9">KCTC 33148</strain>
    </source>
</reference>
<dbReference type="SUPFAM" id="SSF103473">
    <property type="entry name" value="MFS general substrate transporter"/>
    <property type="match status" value="1"/>
</dbReference>
<feature type="transmembrane region" description="Helical" evidence="6">
    <location>
        <begin position="183"/>
        <end position="203"/>
    </location>
</feature>
<dbReference type="Gene3D" id="1.20.1250.20">
    <property type="entry name" value="MFS general substrate transporter like domains"/>
    <property type="match status" value="2"/>
</dbReference>
<dbReference type="PROSITE" id="PS50850">
    <property type="entry name" value="MFS"/>
    <property type="match status" value="1"/>
</dbReference>
<feature type="transmembrane region" description="Helical" evidence="6">
    <location>
        <begin position="265"/>
        <end position="286"/>
    </location>
</feature>
<dbReference type="GO" id="GO:0022857">
    <property type="term" value="F:transmembrane transporter activity"/>
    <property type="evidence" value="ECO:0007669"/>
    <property type="project" value="InterPro"/>
</dbReference>
<keyword evidence="3 6" id="KW-0812">Transmembrane</keyword>
<dbReference type="PANTHER" id="PTHR43124:SF3">
    <property type="entry name" value="CHLORAMPHENICOL EFFLUX PUMP RV0191"/>
    <property type="match status" value="1"/>
</dbReference>
<evidence type="ECO:0000313" key="9">
    <source>
        <dbReference type="Proteomes" id="UP000270021"/>
    </source>
</evidence>
<dbReference type="GO" id="GO:0005886">
    <property type="term" value="C:plasma membrane"/>
    <property type="evidence" value="ECO:0007669"/>
    <property type="project" value="UniProtKB-SubCell"/>
</dbReference>
<proteinExistence type="predicted"/>
<evidence type="ECO:0000256" key="5">
    <source>
        <dbReference type="ARBA" id="ARBA00023136"/>
    </source>
</evidence>
<evidence type="ECO:0000256" key="3">
    <source>
        <dbReference type="ARBA" id="ARBA00022692"/>
    </source>
</evidence>
<dbReference type="InterPro" id="IPR036259">
    <property type="entry name" value="MFS_trans_sf"/>
</dbReference>
<feature type="transmembrane region" description="Helical" evidence="6">
    <location>
        <begin position="353"/>
        <end position="371"/>
    </location>
</feature>
<sequence>MINLREEVRANDLTKGHRIFLLILVSMGSSIIYAPAYLKNVIYDPLMEALNASNEQIGSLITAYAITATICYLPSGIIADKIRMRTLAWVGFSSTAVLTFMYGLLPSMVMLHLIFVGMGVTTILIWWGIRFKLVRLISEEEDYSRNIGLSYGVYGAAGLIMGVVQLAIISWMATNMDMAVRSLIWILAGIILVLGVLSFLFIPKFEGEIANTKENGFSLSELRDALKSPVVWIAAATMFCVYFYYTGVSYTTPYLTSVLGASVGIATFVSVIRTYGVTLLSGPAFGFMAKAVNSPSKIIAAGSLVTAISIVVLTFLPSNQAATIIAALIIVLLGFIANGVFGIVSSQLTEGKVPLTIFGTATGLLSVVGFLPDTFSSKWFGAMIDEKGNDAYPQIFGILAGVAVLAMVCAIALILYVRRTNARTADAVIEAEIAAQGTIPPAAAEAALAETAVEVEPTRG</sequence>
<feature type="transmembrane region" description="Helical" evidence="6">
    <location>
        <begin position="20"/>
        <end position="38"/>
    </location>
</feature>
<keyword evidence="4 6" id="KW-1133">Transmembrane helix</keyword>
<evidence type="ECO:0000256" key="2">
    <source>
        <dbReference type="ARBA" id="ARBA00022475"/>
    </source>
</evidence>
<evidence type="ECO:0000256" key="6">
    <source>
        <dbReference type="SAM" id="Phobius"/>
    </source>
</evidence>
<dbReference type="InterPro" id="IPR011701">
    <property type="entry name" value="MFS"/>
</dbReference>
<dbReference type="Proteomes" id="UP000270021">
    <property type="component" value="Chromosome"/>
</dbReference>
<gene>
    <name evidence="8" type="ORF">EJO69_02430</name>
</gene>
<feature type="transmembrane region" description="Helical" evidence="6">
    <location>
        <begin position="58"/>
        <end position="79"/>
    </location>
</feature>
<feature type="transmembrane region" description="Helical" evidence="6">
    <location>
        <begin position="149"/>
        <end position="171"/>
    </location>
</feature>
<evidence type="ECO:0000256" key="1">
    <source>
        <dbReference type="ARBA" id="ARBA00004651"/>
    </source>
</evidence>
<feature type="transmembrane region" description="Helical" evidence="6">
    <location>
        <begin position="111"/>
        <end position="129"/>
    </location>
</feature>
<comment type="subcellular location">
    <subcellularLocation>
        <location evidence="1">Cell membrane</location>
        <topology evidence="1">Multi-pass membrane protein</topology>
    </subcellularLocation>
</comment>
<feature type="transmembrane region" description="Helical" evidence="6">
    <location>
        <begin position="224"/>
        <end position="245"/>
    </location>
</feature>
<evidence type="ECO:0000313" key="8">
    <source>
        <dbReference type="EMBL" id="AZN29284.1"/>
    </source>
</evidence>
<dbReference type="Pfam" id="PF07690">
    <property type="entry name" value="MFS_1"/>
    <property type="match status" value="1"/>
</dbReference>
<dbReference type="EMBL" id="CP034438">
    <property type="protein sequence ID" value="AZN29284.1"/>
    <property type="molecule type" value="Genomic_DNA"/>
</dbReference>
<feature type="domain" description="Major facilitator superfamily (MFS) profile" evidence="7">
    <location>
        <begin position="21"/>
        <end position="421"/>
    </location>
</feature>